<name>A0ABX0GRA2_9ACTN</name>
<dbReference type="PROSITE" id="PS51724">
    <property type="entry name" value="SPOR"/>
    <property type="match status" value="1"/>
</dbReference>
<dbReference type="Pfam" id="PF09992">
    <property type="entry name" value="NAGPA"/>
    <property type="match status" value="1"/>
</dbReference>
<comment type="caution">
    <text evidence="2">The sequence shown here is derived from an EMBL/GenBank/DDBJ whole genome shotgun (WGS) entry which is preliminary data.</text>
</comment>
<protein>
    <submittedName>
        <fullName evidence="2">Phosphodiester glycosidase family protein</fullName>
    </submittedName>
</protein>
<dbReference type="SUPFAM" id="SSF110997">
    <property type="entry name" value="Sporulation related repeat"/>
    <property type="match status" value="1"/>
</dbReference>
<dbReference type="EMBL" id="JAANNP010000001">
    <property type="protein sequence ID" value="NHC13000.1"/>
    <property type="molecule type" value="Genomic_DNA"/>
</dbReference>
<dbReference type="InterPro" id="IPR036680">
    <property type="entry name" value="SPOR-like_sf"/>
</dbReference>
<proteinExistence type="predicted"/>
<evidence type="ECO:0000313" key="2">
    <source>
        <dbReference type="EMBL" id="NHC13000.1"/>
    </source>
</evidence>
<evidence type="ECO:0000313" key="3">
    <source>
        <dbReference type="Proteomes" id="UP000800981"/>
    </source>
</evidence>
<dbReference type="Proteomes" id="UP000800981">
    <property type="component" value="Unassembled WGS sequence"/>
</dbReference>
<accession>A0ABX0GRA2</accession>
<keyword evidence="3" id="KW-1185">Reference proteome</keyword>
<dbReference type="InterPro" id="IPR007730">
    <property type="entry name" value="SPOR-like_dom"/>
</dbReference>
<sequence>MAEAAPPQLPLELPLGPAGLAETHSTQTLQPGVSLTSITRGTADPATVWTVEVQVPAGGRPTGARTAIGTEADAQALAARLAAAGFGPRVEPVDTPATADFAGGVIGYRVRIGQFPAQAQATAEQARVGAAGFPGASTVFSGWDGAASDRGPWKLQVLTIDPRAFTGSLVASYGPSLRDRETTSALGRAAGATAAVNAGYFVLDSASGAPGDPAGAGMYDGELLSEPVGDRPVLLLDDDARGTRVERVTWTGSVLAPKGARLPLDGVNRVPGLIRNCGGTPDDAAFGSAPRHDTTCTDPDELVAFTTAYGPTTPSGAGVEAVLDAHERVVAVRSPRGGALPAGGRSVQATGTQAARLSAVAAVGKRLRLQATLVDEGGRVVRHSAGTSLVNGGPELVRDGVEHVTVARDGMVRPGDPSFYYGWAAKRNPRTIAGVDAYGRTVLVTADGRSTASLGLSIPEAARVAKSLGLRDALNLDGGGSTTMVARGAVVNTPSDAGGAERPVGDALLVLPSASSQRRLP</sequence>
<evidence type="ECO:0000259" key="1">
    <source>
        <dbReference type="PROSITE" id="PS51724"/>
    </source>
</evidence>
<dbReference type="PANTHER" id="PTHR40446:SF2">
    <property type="entry name" value="N-ACETYLGLUCOSAMINE-1-PHOSPHODIESTER ALPHA-N-ACETYLGLUCOSAMINIDASE"/>
    <property type="match status" value="1"/>
</dbReference>
<dbReference type="Pfam" id="PF05036">
    <property type="entry name" value="SPOR"/>
    <property type="match status" value="1"/>
</dbReference>
<reference evidence="2 3" key="1">
    <citation type="submission" date="2020-03" db="EMBL/GenBank/DDBJ databases">
        <title>Two novel Motilibacter sp.</title>
        <authorList>
            <person name="Liu S."/>
        </authorList>
    </citation>
    <scope>NUCLEOTIDE SEQUENCE [LARGE SCALE GENOMIC DNA]</scope>
    <source>
        <strain evidence="2 3">E257</strain>
    </source>
</reference>
<keyword evidence="2" id="KW-0326">Glycosidase</keyword>
<gene>
    <name evidence="2" type="ORF">G9H71_04315</name>
</gene>
<dbReference type="PANTHER" id="PTHR40446">
    <property type="entry name" value="N-ACETYLGLUCOSAMINE-1-PHOSPHODIESTER ALPHA-N-ACETYLGLUCOSAMINIDASE"/>
    <property type="match status" value="1"/>
</dbReference>
<dbReference type="InterPro" id="IPR018711">
    <property type="entry name" value="NAGPA"/>
</dbReference>
<dbReference type="Gene3D" id="3.30.70.1070">
    <property type="entry name" value="Sporulation related repeat"/>
    <property type="match status" value="1"/>
</dbReference>
<organism evidence="2 3">
    <name type="scientific">Motilibacter deserti</name>
    <dbReference type="NCBI Taxonomy" id="2714956"/>
    <lineage>
        <taxon>Bacteria</taxon>
        <taxon>Bacillati</taxon>
        <taxon>Actinomycetota</taxon>
        <taxon>Actinomycetes</taxon>
        <taxon>Motilibacterales</taxon>
        <taxon>Motilibacteraceae</taxon>
        <taxon>Motilibacter</taxon>
    </lineage>
</organism>
<keyword evidence="2" id="KW-0378">Hydrolase</keyword>
<feature type="domain" description="SPOR" evidence="1">
    <location>
        <begin position="55"/>
        <end position="141"/>
    </location>
</feature>
<dbReference type="GO" id="GO:0016798">
    <property type="term" value="F:hydrolase activity, acting on glycosyl bonds"/>
    <property type="evidence" value="ECO:0007669"/>
    <property type="project" value="UniProtKB-KW"/>
</dbReference>